<dbReference type="PANTHER" id="PTHR34148">
    <property type="entry name" value="ADENOSYLCOBINAMIDE-GDP RIBAZOLETRANSFERASE"/>
    <property type="match status" value="1"/>
</dbReference>
<keyword evidence="12 19" id="KW-1133">Transmembrane helix</keyword>
<evidence type="ECO:0000313" key="20">
    <source>
        <dbReference type="EMBL" id="MFD1426832.1"/>
    </source>
</evidence>
<dbReference type="Pfam" id="PF02654">
    <property type="entry name" value="CobS"/>
    <property type="match status" value="1"/>
</dbReference>
<dbReference type="HAMAP" id="MF_00719">
    <property type="entry name" value="CobS"/>
    <property type="match status" value="1"/>
</dbReference>
<evidence type="ECO:0000256" key="4">
    <source>
        <dbReference type="ARBA" id="ARBA00010561"/>
    </source>
</evidence>
<feature type="transmembrane region" description="Helical" evidence="19">
    <location>
        <begin position="104"/>
        <end position="124"/>
    </location>
</feature>
<evidence type="ECO:0000256" key="7">
    <source>
        <dbReference type="ARBA" id="ARBA00022475"/>
    </source>
</evidence>
<evidence type="ECO:0000256" key="1">
    <source>
        <dbReference type="ARBA" id="ARBA00001946"/>
    </source>
</evidence>
<dbReference type="RefSeq" id="WP_380164306.1">
    <property type="nucleotide sequence ID" value="NZ_JBHTNU010000006.1"/>
</dbReference>
<keyword evidence="21" id="KW-1185">Reference proteome</keyword>
<evidence type="ECO:0000256" key="6">
    <source>
        <dbReference type="ARBA" id="ARBA00015850"/>
    </source>
</evidence>
<organism evidence="20 21">
    <name type="scientific">Kroppenstedtia sanguinis</name>
    <dbReference type="NCBI Taxonomy" id="1380684"/>
    <lineage>
        <taxon>Bacteria</taxon>
        <taxon>Bacillati</taxon>
        <taxon>Bacillota</taxon>
        <taxon>Bacilli</taxon>
        <taxon>Bacillales</taxon>
        <taxon>Thermoactinomycetaceae</taxon>
        <taxon>Kroppenstedtia</taxon>
    </lineage>
</organism>
<keyword evidence="10 19" id="KW-0812">Transmembrane</keyword>
<dbReference type="GO" id="GO:0051073">
    <property type="term" value="F:adenosylcobinamide-GDP ribazoletransferase activity"/>
    <property type="evidence" value="ECO:0007669"/>
    <property type="project" value="UniProtKB-EC"/>
</dbReference>
<reference evidence="21" key="1">
    <citation type="journal article" date="2019" name="Int. J. Syst. Evol. Microbiol.">
        <title>The Global Catalogue of Microorganisms (GCM) 10K type strain sequencing project: providing services to taxonomists for standard genome sequencing and annotation.</title>
        <authorList>
            <consortium name="The Broad Institute Genomics Platform"/>
            <consortium name="The Broad Institute Genome Sequencing Center for Infectious Disease"/>
            <person name="Wu L."/>
            <person name="Ma J."/>
        </authorList>
    </citation>
    <scope>NUCLEOTIDE SEQUENCE [LARGE SCALE GENOMIC DNA]</scope>
    <source>
        <strain evidence="21">S1</strain>
    </source>
</reference>
<name>A0ABW4C7V2_9BACL</name>
<evidence type="ECO:0000256" key="16">
    <source>
        <dbReference type="ARBA" id="ARBA00032853"/>
    </source>
</evidence>
<keyword evidence="11 19" id="KW-0460">Magnesium</keyword>
<evidence type="ECO:0000256" key="18">
    <source>
        <dbReference type="ARBA" id="ARBA00049504"/>
    </source>
</evidence>
<evidence type="ECO:0000256" key="5">
    <source>
        <dbReference type="ARBA" id="ARBA00013200"/>
    </source>
</evidence>
<comment type="similarity">
    <text evidence="4 19">Belongs to the CobS family.</text>
</comment>
<keyword evidence="8 19" id="KW-0169">Cobalamin biosynthesis</keyword>
<protein>
    <recommendedName>
        <fullName evidence="6 19">Adenosylcobinamide-GDP ribazoletransferase</fullName>
        <ecNumber evidence="5 19">2.7.8.26</ecNumber>
    </recommendedName>
    <alternativeName>
        <fullName evidence="16 19">Cobalamin synthase</fullName>
    </alternativeName>
    <alternativeName>
        <fullName evidence="15 19">Cobalamin-5'-phosphate synthase</fullName>
    </alternativeName>
</protein>
<comment type="catalytic activity">
    <reaction evidence="17 19">
        <text>alpha-ribazole + adenosylcob(III)inamide-GDP = adenosylcob(III)alamin + GMP + H(+)</text>
        <dbReference type="Rhea" id="RHEA:16049"/>
        <dbReference type="ChEBI" id="CHEBI:10329"/>
        <dbReference type="ChEBI" id="CHEBI:15378"/>
        <dbReference type="ChEBI" id="CHEBI:18408"/>
        <dbReference type="ChEBI" id="CHEBI:58115"/>
        <dbReference type="ChEBI" id="CHEBI:60487"/>
        <dbReference type="EC" id="2.7.8.26"/>
    </reaction>
</comment>
<dbReference type="EMBL" id="JBHTNU010000006">
    <property type="protein sequence ID" value="MFD1426832.1"/>
    <property type="molecule type" value="Genomic_DNA"/>
</dbReference>
<feature type="transmembrane region" description="Helical" evidence="19">
    <location>
        <begin position="167"/>
        <end position="187"/>
    </location>
</feature>
<keyword evidence="13 19" id="KW-0472">Membrane</keyword>
<feature type="transmembrane region" description="Helical" evidence="19">
    <location>
        <begin position="60"/>
        <end position="83"/>
    </location>
</feature>
<comment type="cofactor">
    <cofactor evidence="1 19">
        <name>Mg(2+)</name>
        <dbReference type="ChEBI" id="CHEBI:18420"/>
    </cofactor>
</comment>
<feature type="transmembrane region" description="Helical" evidence="19">
    <location>
        <begin position="221"/>
        <end position="240"/>
    </location>
</feature>
<evidence type="ECO:0000256" key="3">
    <source>
        <dbReference type="ARBA" id="ARBA00004663"/>
    </source>
</evidence>
<evidence type="ECO:0000256" key="2">
    <source>
        <dbReference type="ARBA" id="ARBA00004651"/>
    </source>
</evidence>
<evidence type="ECO:0000313" key="21">
    <source>
        <dbReference type="Proteomes" id="UP001597282"/>
    </source>
</evidence>
<evidence type="ECO:0000256" key="13">
    <source>
        <dbReference type="ARBA" id="ARBA00023136"/>
    </source>
</evidence>
<gene>
    <name evidence="19 20" type="primary">cobS</name>
    <name evidence="20" type="ORF">ACFQ4Y_07765</name>
</gene>
<evidence type="ECO:0000256" key="8">
    <source>
        <dbReference type="ARBA" id="ARBA00022573"/>
    </source>
</evidence>
<evidence type="ECO:0000256" key="9">
    <source>
        <dbReference type="ARBA" id="ARBA00022679"/>
    </source>
</evidence>
<evidence type="ECO:0000256" key="15">
    <source>
        <dbReference type="ARBA" id="ARBA00032605"/>
    </source>
</evidence>
<proteinExistence type="inferred from homology"/>
<dbReference type="Proteomes" id="UP001597282">
    <property type="component" value="Unassembled WGS sequence"/>
</dbReference>
<accession>A0ABW4C7V2</accession>
<dbReference type="PANTHER" id="PTHR34148:SF1">
    <property type="entry name" value="ADENOSYLCOBINAMIDE-GDP RIBAZOLETRANSFERASE"/>
    <property type="match status" value="1"/>
</dbReference>
<feature type="transmembrane region" description="Helical" evidence="19">
    <location>
        <begin position="193"/>
        <end position="209"/>
    </location>
</feature>
<evidence type="ECO:0000256" key="10">
    <source>
        <dbReference type="ARBA" id="ARBA00022692"/>
    </source>
</evidence>
<evidence type="ECO:0000256" key="14">
    <source>
        <dbReference type="ARBA" id="ARBA00025228"/>
    </source>
</evidence>
<evidence type="ECO:0000256" key="19">
    <source>
        <dbReference type="HAMAP-Rule" id="MF_00719"/>
    </source>
</evidence>
<sequence length="245" mass="26535">MNAFFTALSFLTRIPVPRGSHPGGWSRSVRYYPVVGLVIGGVLAGFDLAVASWFPAGVRGVLLLGLWVWLTGGLHLDGWMDVADGFGSYRSRERTLEIMKDSRVGAMGVIAAILLLLLKASVLASTPDPLWIPLLMAPMFGRWALLLAIRFFPYLTQDGIGKGLREGLTLISLAGATLLTLLVAVGIAGFQGLWFFVIPLVWVLLWARLAWKRLGGWTGDLYGALVEATEAGILLLWLLLTGVSS</sequence>
<keyword evidence="9 19" id="KW-0808">Transferase</keyword>
<evidence type="ECO:0000256" key="12">
    <source>
        <dbReference type="ARBA" id="ARBA00022989"/>
    </source>
</evidence>
<evidence type="ECO:0000256" key="17">
    <source>
        <dbReference type="ARBA" id="ARBA00048623"/>
    </source>
</evidence>
<dbReference type="NCBIfam" id="TIGR00317">
    <property type="entry name" value="cobS"/>
    <property type="match status" value="1"/>
</dbReference>
<comment type="function">
    <text evidence="14 19">Joins adenosylcobinamide-GDP and alpha-ribazole to generate adenosylcobalamin (Ado-cobalamin). Also synthesizes adenosylcobalamin 5'-phosphate from adenosylcobinamide-GDP and alpha-ribazole 5'-phosphate.</text>
</comment>
<keyword evidence="7 19" id="KW-1003">Cell membrane</keyword>
<evidence type="ECO:0000256" key="11">
    <source>
        <dbReference type="ARBA" id="ARBA00022842"/>
    </source>
</evidence>
<feature type="transmembrane region" description="Helical" evidence="19">
    <location>
        <begin position="130"/>
        <end position="155"/>
    </location>
</feature>
<comment type="pathway">
    <text evidence="3 19">Cofactor biosynthesis; adenosylcobalamin biosynthesis; adenosylcobalamin from cob(II)yrinate a,c-diamide: step 7/7.</text>
</comment>
<dbReference type="InterPro" id="IPR003805">
    <property type="entry name" value="CobS"/>
</dbReference>
<comment type="catalytic activity">
    <reaction evidence="18 19">
        <text>alpha-ribazole 5'-phosphate + adenosylcob(III)inamide-GDP = adenosylcob(III)alamin 5'-phosphate + GMP + H(+)</text>
        <dbReference type="Rhea" id="RHEA:23560"/>
        <dbReference type="ChEBI" id="CHEBI:15378"/>
        <dbReference type="ChEBI" id="CHEBI:57918"/>
        <dbReference type="ChEBI" id="CHEBI:58115"/>
        <dbReference type="ChEBI" id="CHEBI:60487"/>
        <dbReference type="ChEBI" id="CHEBI:60493"/>
        <dbReference type="EC" id="2.7.8.26"/>
    </reaction>
</comment>
<comment type="caution">
    <text evidence="20">The sequence shown here is derived from an EMBL/GenBank/DDBJ whole genome shotgun (WGS) entry which is preliminary data.</text>
</comment>
<feature type="transmembrane region" description="Helical" evidence="19">
    <location>
        <begin position="31"/>
        <end position="54"/>
    </location>
</feature>
<comment type="subcellular location">
    <subcellularLocation>
        <location evidence="2 19">Cell membrane</location>
        <topology evidence="2 19">Multi-pass membrane protein</topology>
    </subcellularLocation>
</comment>
<dbReference type="EC" id="2.7.8.26" evidence="5 19"/>